<dbReference type="PANTHER" id="PTHR43135:SF3">
    <property type="entry name" value="ALPHA-D-RIBOSE 1-METHYLPHOSPHONATE 5-TRIPHOSPHATE DIPHOSPHATASE"/>
    <property type="match status" value="1"/>
</dbReference>
<dbReference type="InterPro" id="IPR051781">
    <property type="entry name" value="Metallo-dep_Hydrolase"/>
</dbReference>
<accession>A0A2D2AYU7</accession>
<gene>
    <name evidence="2" type="ORF">CSW64_12625</name>
</gene>
<dbReference type="Pfam" id="PF01979">
    <property type="entry name" value="Amidohydro_1"/>
    <property type="match status" value="1"/>
</dbReference>
<dbReference type="SUPFAM" id="SSF51556">
    <property type="entry name" value="Metallo-dependent hydrolases"/>
    <property type="match status" value="1"/>
</dbReference>
<sequence>MILAALIGAGAWLTGTAVRADGDYTVTIAGQTRGAMTVRSDGAGVREIAYSYVDRGRGPETRTRLRTGADGLPVELGVTGLGYFKTPVDERATSKDGAVTWTSAADEGTGNAGAYYLPYEFNAEISASLARALLAAPSRTLALLPGGRARIESGGERTVQTASGPATATLYLVDGLGFSASPIWLDAKGELLFEGGSWVAVARTDLAAEAAPALLSAQDAVLRERAVAAARSLGRRPAGSVAFQDVTLYDAVKGVFRSGMTVVVEGGRIRAVGPASSTPAPRDAERIDGRGRTLVPGLFDMHVHIAQDSDGLIDIASGVTSVRDLANDPDDLGRRKAAFDRGELVGPRIFMAGIIDGVGPLAGPTKALVDTPENARATVADWARRGYPQVKLYSSLKPELVPVLIEEAHRRGLRVSGHVPAGMTMEQAVRAGYDEVQHANFWMLNFMGPEVAAKTNSPVRFTAVGEKGAGLDLASPEVKAFVELLATRRIVVDPTMGAMEDVLTGRPRRIAPSLAAVADRLPSTVRRGAAAPGFAKTDAERARYGQSYGRLLEMLKLLHDRGVPVVAGTDSGAASLALFHELELYVQAGLTPAQALRTATLGAAQVAGAADRLGSIEVGKAADLLLVEGDPERDIGDLRKGVLVMKDGVIFEPDALYRAVGIAPSKR</sequence>
<feature type="domain" description="Amidohydrolase-related" evidence="1">
    <location>
        <begin position="554"/>
        <end position="648"/>
    </location>
</feature>
<dbReference type="AlphaFoldDB" id="A0A2D2AYU7"/>
<dbReference type="Gene3D" id="2.30.40.10">
    <property type="entry name" value="Urease, subunit C, domain 1"/>
    <property type="match status" value="2"/>
</dbReference>
<dbReference type="GO" id="GO:0016810">
    <property type="term" value="F:hydrolase activity, acting on carbon-nitrogen (but not peptide) bonds"/>
    <property type="evidence" value="ECO:0007669"/>
    <property type="project" value="InterPro"/>
</dbReference>
<reference evidence="2 3" key="1">
    <citation type="submission" date="2017-10" db="EMBL/GenBank/DDBJ databases">
        <title>Genome sequence of Caulobacter mirabilis FWC38.</title>
        <authorList>
            <person name="Fiebig A."/>
            <person name="Crosson S."/>
        </authorList>
    </citation>
    <scope>NUCLEOTIDE SEQUENCE [LARGE SCALE GENOMIC DNA]</scope>
    <source>
        <strain evidence="2 3">FWC 38</strain>
    </source>
</reference>
<dbReference type="InterPro" id="IPR011059">
    <property type="entry name" value="Metal-dep_hydrolase_composite"/>
</dbReference>
<name>A0A2D2AYU7_9CAUL</name>
<dbReference type="EMBL" id="CP024201">
    <property type="protein sequence ID" value="ATQ43199.1"/>
    <property type="molecule type" value="Genomic_DNA"/>
</dbReference>
<dbReference type="KEGG" id="cmb:CSW64_12625"/>
<dbReference type="SUPFAM" id="SSF51338">
    <property type="entry name" value="Composite domain of metallo-dependent hydrolases"/>
    <property type="match status" value="1"/>
</dbReference>
<protein>
    <recommendedName>
        <fullName evidence="1">Amidohydrolase-related domain-containing protein</fullName>
    </recommendedName>
</protein>
<dbReference type="InterPro" id="IPR032466">
    <property type="entry name" value="Metal_Hydrolase"/>
</dbReference>
<dbReference type="Gene3D" id="3.20.20.140">
    <property type="entry name" value="Metal-dependent hydrolases"/>
    <property type="match status" value="1"/>
</dbReference>
<dbReference type="PANTHER" id="PTHR43135">
    <property type="entry name" value="ALPHA-D-RIBOSE 1-METHYLPHOSPHONATE 5-TRIPHOSPHATE DIPHOSPHATASE"/>
    <property type="match status" value="1"/>
</dbReference>
<keyword evidence="3" id="KW-1185">Reference proteome</keyword>
<proteinExistence type="predicted"/>
<evidence type="ECO:0000259" key="1">
    <source>
        <dbReference type="Pfam" id="PF01979"/>
    </source>
</evidence>
<organism evidence="2 3">
    <name type="scientific">Caulobacter mirabilis</name>
    <dbReference type="NCBI Taxonomy" id="69666"/>
    <lineage>
        <taxon>Bacteria</taxon>
        <taxon>Pseudomonadati</taxon>
        <taxon>Pseudomonadota</taxon>
        <taxon>Alphaproteobacteria</taxon>
        <taxon>Caulobacterales</taxon>
        <taxon>Caulobacteraceae</taxon>
        <taxon>Caulobacter</taxon>
    </lineage>
</organism>
<dbReference type="Proteomes" id="UP000228945">
    <property type="component" value="Chromosome"/>
</dbReference>
<dbReference type="Gene3D" id="3.30.110.90">
    <property type="entry name" value="Amidohydrolase"/>
    <property type="match status" value="1"/>
</dbReference>
<dbReference type="Gene3D" id="3.40.50.10910">
    <property type="entry name" value="Amidohydrolase"/>
    <property type="match status" value="1"/>
</dbReference>
<dbReference type="InterPro" id="IPR006680">
    <property type="entry name" value="Amidohydro-rel"/>
</dbReference>
<evidence type="ECO:0000313" key="3">
    <source>
        <dbReference type="Proteomes" id="UP000228945"/>
    </source>
</evidence>
<evidence type="ECO:0000313" key="2">
    <source>
        <dbReference type="EMBL" id="ATQ43199.1"/>
    </source>
</evidence>